<dbReference type="Proteomes" id="UP000286482">
    <property type="component" value="Unassembled WGS sequence"/>
</dbReference>
<dbReference type="InterPro" id="IPR018640">
    <property type="entry name" value="DUF2063"/>
</dbReference>
<feature type="domain" description="Putative DNA-binding" evidence="1">
    <location>
        <begin position="6"/>
        <end position="96"/>
    </location>
</feature>
<evidence type="ECO:0000259" key="1">
    <source>
        <dbReference type="Pfam" id="PF09836"/>
    </source>
</evidence>
<dbReference type="AlphaFoldDB" id="A0A420EBS8"/>
<dbReference type="EMBL" id="RAQO01000006">
    <property type="protein sequence ID" value="RKF18114.1"/>
    <property type="molecule type" value="Genomic_DNA"/>
</dbReference>
<dbReference type="Gene3D" id="1.10.150.690">
    <property type="entry name" value="DUF2063"/>
    <property type="match status" value="1"/>
</dbReference>
<comment type="caution">
    <text evidence="2">The sequence shown here is derived from an EMBL/GenBank/DDBJ whole genome shotgun (WGS) entry which is preliminary data.</text>
</comment>
<evidence type="ECO:0000313" key="3">
    <source>
        <dbReference type="Proteomes" id="UP000286482"/>
    </source>
</evidence>
<name>A0A420EBS8_9ALTE</name>
<sequence>MKWLKQQRQFVRSLLENDTEQRQAVATSWATLPYGIEIYRNNVFASLSSALKDNFPNTIALVGDEFFTHLAKNYVEHYGCNTPCVVDYGELFPQFLSEQAQLASLPYVSQIAYLEQKMRRCAQCPIDQQMLGLKDLNRLSEQQLTSIKFRLASHAQLLNSHAPVLSLYRFIQDQQQMPPDLLKPELVLLVKQVDFGVTLTPVSTGVFDFLNRLSSGLSLAEVVEFDSQNGSTLLLEAIGLDCIAYKD</sequence>
<reference evidence="2 3" key="1">
    <citation type="submission" date="2018-09" db="EMBL/GenBank/DDBJ databases">
        <authorList>
            <person name="Wang Z."/>
        </authorList>
    </citation>
    <scope>NUCLEOTIDE SEQUENCE [LARGE SCALE GENOMIC DNA]</scope>
    <source>
        <strain evidence="2 3">ALS 81</strain>
    </source>
</reference>
<keyword evidence="3" id="KW-1185">Reference proteome</keyword>
<dbReference type="Pfam" id="PF09836">
    <property type="entry name" value="DUF2063"/>
    <property type="match status" value="1"/>
</dbReference>
<accession>A0A420EBS8</accession>
<dbReference type="InterPro" id="IPR044922">
    <property type="entry name" value="DUF2063_N_sf"/>
</dbReference>
<proteinExistence type="predicted"/>
<dbReference type="OrthoDB" id="4146344at2"/>
<dbReference type="RefSeq" id="WP_120355339.1">
    <property type="nucleotide sequence ID" value="NZ_RAQO01000006.1"/>
</dbReference>
<organism evidence="2 3">
    <name type="scientific">Alginatibacterium sediminis</name>
    <dbReference type="NCBI Taxonomy" id="2164068"/>
    <lineage>
        <taxon>Bacteria</taxon>
        <taxon>Pseudomonadati</taxon>
        <taxon>Pseudomonadota</taxon>
        <taxon>Gammaproteobacteria</taxon>
        <taxon>Alteromonadales</taxon>
        <taxon>Alteromonadaceae</taxon>
        <taxon>Alginatibacterium</taxon>
    </lineage>
</organism>
<protein>
    <submittedName>
        <fullName evidence="2">DUF2063 domain-containing protein</fullName>
    </submittedName>
</protein>
<gene>
    <name evidence="2" type="ORF">DBZ36_12830</name>
</gene>
<evidence type="ECO:0000313" key="2">
    <source>
        <dbReference type="EMBL" id="RKF18114.1"/>
    </source>
</evidence>